<dbReference type="InterPro" id="IPR050639">
    <property type="entry name" value="SSR_resolvase"/>
</dbReference>
<sequence>MKIGYARVSSENQNLARQIEALKKSGVEKIFQEKVSGKSVQNRPELQKMLEFIREKDIVTVLDLDRLGRNAQDITDTINLIQQKAATLDVLSLPSFTDIKDVNLRGLLTNLVFEIYKYTAEEERNKIHARQNQGIQLAKERGEYKGRRRQYSPHGSKRYLYEGVVQMLRDGTNIAQIARSTGVQRRQIYRIKEYALKVGDLGTPKREVNG</sequence>
<dbReference type="Gene3D" id="1.10.10.60">
    <property type="entry name" value="Homeodomain-like"/>
    <property type="match status" value="1"/>
</dbReference>
<feature type="domain" description="Resolvase/invertase-type recombinase catalytic" evidence="7">
    <location>
        <begin position="1"/>
        <end position="142"/>
    </location>
</feature>
<accession>A0A0R2NTM9</accession>
<evidence type="ECO:0000259" key="7">
    <source>
        <dbReference type="PROSITE" id="PS51736"/>
    </source>
</evidence>
<dbReference type="InterPro" id="IPR006120">
    <property type="entry name" value="Resolvase_HTH_dom"/>
</dbReference>
<keyword evidence="3" id="KW-0238">DNA-binding</keyword>
<dbReference type="InterPro" id="IPR036162">
    <property type="entry name" value="Resolvase-like_N_sf"/>
</dbReference>
<dbReference type="InterPro" id="IPR006119">
    <property type="entry name" value="Resolv_N"/>
</dbReference>
<dbReference type="SMART" id="SM00857">
    <property type="entry name" value="Resolvase"/>
    <property type="match status" value="1"/>
</dbReference>
<dbReference type="GO" id="GO:0000150">
    <property type="term" value="F:DNA strand exchange activity"/>
    <property type="evidence" value="ECO:0007669"/>
    <property type="project" value="InterPro"/>
</dbReference>
<dbReference type="PROSITE" id="PS51736">
    <property type="entry name" value="RECOMBINASES_3"/>
    <property type="match status" value="1"/>
</dbReference>
<evidence type="ECO:0000313" key="8">
    <source>
        <dbReference type="EMBL" id="KRO29031.1"/>
    </source>
</evidence>
<evidence type="ECO:0000313" key="9">
    <source>
        <dbReference type="Proteomes" id="UP000050920"/>
    </source>
</evidence>
<dbReference type="InterPro" id="IPR006118">
    <property type="entry name" value="Recombinase_CS"/>
</dbReference>
<dbReference type="PANTHER" id="PTHR30461">
    <property type="entry name" value="DNA-INVERTASE FROM LAMBDOID PROPHAGE"/>
    <property type="match status" value="1"/>
</dbReference>
<keyword evidence="9" id="KW-1185">Reference proteome</keyword>
<evidence type="ECO:0000256" key="1">
    <source>
        <dbReference type="ARBA" id="ARBA00009913"/>
    </source>
</evidence>
<organism evidence="8 9">
    <name type="scientific">Lactiplantibacillus fabifermentans DSM 21115</name>
    <dbReference type="NCBI Taxonomy" id="1413187"/>
    <lineage>
        <taxon>Bacteria</taxon>
        <taxon>Bacillati</taxon>
        <taxon>Bacillota</taxon>
        <taxon>Bacilli</taxon>
        <taxon>Lactobacillales</taxon>
        <taxon>Lactobacillaceae</taxon>
        <taxon>Lactiplantibacillus</taxon>
    </lineage>
</organism>
<dbReference type="Pfam" id="PF00239">
    <property type="entry name" value="Resolvase"/>
    <property type="match status" value="1"/>
</dbReference>
<evidence type="ECO:0000256" key="3">
    <source>
        <dbReference type="ARBA" id="ARBA00023125"/>
    </source>
</evidence>
<evidence type="ECO:0000256" key="2">
    <source>
        <dbReference type="ARBA" id="ARBA00022908"/>
    </source>
</evidence>
<dbReference type="PANTHER" id="PTHR30461:SF26">
    <property type="entry name" value="RESOLVASE HOMOLOG YNEB"/>
    <property type="match status" value="1"/>
</dbReference>
<dbReference type="Pfam" id="PF02796">
    <property type="entry name" value="HTH_7"/>
    <property type="match status" value="1"/>
</dbReference>
<feature type="active site" description="O-(5'-phospho-DNA)-serine intermediate" evidence="5 6">
    <location>
        <position position="9"/>
    </location>
</feature>
<name>A0A0R2NTM9_9LACO</name>
<dbReference type="RefSeq" id="WP_024624173.1">
    <property type="nucleotide sequence ID" value="NZ_AYGX02000020.1"/>
</dbReference>
<evidence type="ECO:0000256" key="4">
    <source>
        <dbReference type="ARBA" id="ARBA00023172"/>
    </source>
</evidence>
<dbReference type="Proteomes" id="UP000050920">
    <property type="component" value="Unassembled WGS sequence"/>
</dbReference>
<dbReference type="SUPFAM" id="SSF53041">
    <property type="entry name" value="Resolvase-like"/>
    <property type="match status" value="1"/>
</dbReference>
<evidence type="ECO:0000256" key="5">
    <source>
        <dbReference type="PIRSR" id="PIRSR606118-50"/>
    </source>
</evidence>
<dbReference type="PROSITE" id="PS00397">
    <property type="entry name" value="RECOMBINASES_1"/>
    <property type="match status" value="1"/>
</dbReference>
<reference evidence="8 9" key="1">
    <citation type="journal article" date="2015" name="Genome Announc.">
        <title>Expanding the biotechnology potential of lactobacilli through comparative genomics of 213 strains and associated genera.</title>
        <authorList>
            <person name="Sun Z."/>
            <person name="Harris H.M."/>
            <person name="McCann A."/>
            <person name="Guo C."/>
            <person name="Argimon S."/>
            <person name="Zhang W."/>
            <person name="Yang X."/>
            <person name="Jeffery I.B."/>
            <person name="Cooney J.C."/>
            <person name="Kagawa T.F."/>
            <person name="Liu W."/>
            <person name="Song Y."/>
            <person name="Salvetti E."/>
            <person name="Wrobel A."/>
            <person name="Rasinkangas P."/>
            <person name="Parkhill J."/>
            <person name="Rea M.C."/>
            <person name="O'Sullivan O."/>
            <person name="Ritari J."/>
            <person name="Douillard F.P."/>
            <person name="Paul Ross R."/>
            <person name="Yang R."/>
            <person name="Briner A.E."/>
            <person name="Felis G.E."/>
            <person name="de Vos W.M."/>
            <person name="Barrangou R."/>
            <person name="Klaenhammer T.R."/>
            <person name="Caufield P.W."/>
            <person name="Cui Y."/>
            <person name="Zhang H."/>
            <person name="O'Toole P.W."/>
        </authorList>
    </citation>
    <scope>NUCLEOTIDE SEQUENCE [LARGE SCALE GENOMIC DNA]</scope>
    <source>
        <strain evidence="8 9">DSM 21115</strain>
    </source>
</reference>
<gene>
    <name evidence="8" type="ORF">DY78_GL001545</name>
</gene>
<dbReference type="AlphaFoldDB" id="A0A0R2NTM9"/>
<keyword evidence="2" id="KW-0229">DNA integration</keyword>
<dbReference type="EMBL" id="AYGX02000020">
    <property type="protein sequence ID" value="KRO29031.1"/>
    <property type="molecule type" value="Genomic_DNA"/>
</dbReference>
<proteinExistence type="inferred from homology"/>
<dbReference type="GO" id="GO:0015074">
    <property type="term" value="P:DNA integration"/>
    <property type="evidence" value="ECO:0007669"/>
    <property type="project" value="UniProtKB-KW"/>
</dbReference>
<comment type="similarity">
    <text evidence="1">Belongs to the site-specific recombinase resolvase family.</text>
</comment>
<keyword evidence="4" id="KW-0233">DNA recombination</keyword>
<dbReference type="GO" id="GO:0003677">
    <property type="term" value="F:DNA binding"/>
    <property type="evidence" value="ECO:0007669"/>
    <property type="project" value="UniProtKB-KW"/>
</dbReference>
<protein>
    <submittedName>
        <fullName evidence="8">Dna integration recombination inversion protein</fullName>
    </submittedName>
</protein>
<dbReference type="CDD" id="cd03768">
    <property type="entry name" value="SR_ResInv"/>
    <property type="match status" value="1"/>
</dbReference>
<comment type="caution">
    <text evidence="8">The sequence shown here is derived from an EMBL/GenBank/DDBJ whole genome shotgun (WGS) entry which is preliminary data.</text>
</comment>
<dbReference type="Gene3D" id="3.40.50.1390">
    <property type="entry name" value="Resolvase, N-terminal catalytic domain"/>
    <property type="match status" value="1"/>
</dbReference>
<evidence type="ECO:0000256" key="6">
    <source>
        <dbReference type="PROSITE-ProRule" id="PRU10137"/>
    </source>
</evidence>